<dbReference type="InterPro" id="IPR011711">
    <property type="entry name" value="GntR_C"/>
</dbReference>
<name>A0A930UYK2_9ACTN</name>
<sequence>MSKASVSQEVIKALTESFFSGDLMPGHRLPSERQLSEELGVSRSAVRDAIQSLGLLGILDIRQGDGTYLRGTTGSEFLPTVIEWGLFLGEQRLMDLVEARQQLEIVMAGFAASRHTEEELATIKKALDAMSEAAISSEDFVERDIEFHFAIADAASNSALRDVLSSITGLLRAWMARSIRAAGETRSSYLEHAEIFEAIASGDSRGARAAMRRHLEKAERRLRATLKERPSEAEPAVSSDERPKDQR</sequence>
<dbReference type="Proteomes" id="UP000656804">
    <property type="component" value="Unassembled WGS sequence"/>
</dbReference>
<keyword evidence="7" id="KW-1185">Reference proteome</keyword>
<dbReference type="InterPro" id="IPR008920">
    <property type="entry name" value="TF_FadR/GntR_C"/>
</dbReference>
<evidence type="ECO:0000313" key="6">
    <source>
        <dbReference type="EMBL" id="MBF4160769.1"/>
    </source>
</evidence>
<reference evidence="6" key="1">
    <citation type="submission" date="2020-11" db="EMBL/GenBank/DDBJ databases">
        <title>Nocardioides sp. CBS4Y-1, whole genome shotgun sequence.</title>
        <authorList>
            <person name="Tuo L."/>
        </authorList>
    </citation>
    <scope>NUCLEOTIDE SEQUENCE</scope>
    <source>
        <strain evidence="6">CBS4Y-1</strain>
    </source>
</reference>
<dbReference type="SUPFAM" id="SSF46785">
    <property type="entry name" value="Winged helix' DNA-binding domain"/>
    <property type="match status" value="1"/>
</dbReference>
<dbReference type="Pfam" id="PF07729">
    <property type="entry name" value="FCD"/>
    <property type="match status" value="1"/>
</dbReference>
<dbReference type="PANTHER" id="PTHR43537:SF5">
    <property type="entry name" value="UXU OPERON TRANSCRIPTIONAL REGULATOR"/>
    <property type="match status" value="1"/>
</dbReference>
<dbReference type="SMART" id="SM00895">
    <property type="entry name" value="FCD"/>
    <property type="match status" value="1"/>
</dbReference>
<comment type="caution">
    <text evidence="6">The sequence shown here is derived from an EMBL/GenBank/DDBJ whole genome shotgun (WGS) entry which is preliminary data.</text>
</comment>
<dbReference type="GO" id="GO:0003700">
    <property type="term" value="F:DNA-binding transcription factor activity"/>
    <property type="evidence" value="ECO:0007669"/>
    <property type="project" value="InterPro"/>
</dbReference>
<dbReference type="PRINTS" id="PR00035">
    <property type="entry name" value="HTHGNTR"/>
</dbReference>
<proteinExistence type="predicted"/>
<dbReference type="GO" id="GO:0003677">
    <property type="term" value="F:DNA binding"/>
    <property type="evidence" value="ECO:0007669"/>
    <property type="project" value="UniProtKB-KW"/>
</dbReference>
<evidence type="ECO:0000256" key="2">
    <source>
        <dbReference type="ARBA" id="ARBA00023125"/>
    </source>
</evidence>
<keyword evidence="3" id="KW-0804">Transcription</keyword>
<keyword evidence="2" id="KW-0238">DNA-binding</keyword>
<evidence type="ECO:0000259" key="5">
    <source>
        <dbReference type="PROSITE" id="PS50949"/>
    </source>
</evidence>
<dbReference type="RefSeq" id="WP_194501948.1">
    <property type="nucleotide sequence ID" value="NZ_JADIVZ010000001.1"/>
</dbReference>
<feature type="domain" description="HTH gntR-type" evidence="5">
    <location>
        <begin position="4"/>
        <end position="72"/>
    </location>
</feature>
<gene>
    <name evidence="6" type="ORF">ISG29_03650</name>
</gene>
<evidence type="ECO:0000256" key="4">
    <source>
        <dbReference type="SAM" id="MobiDB-lite"/>
    </source>
</evidence>
<dbReference type="Gene3D" id="1.10.10.10">
    <property type="entry name" value="Winged helix-like DNA-binding domain superfamily/Winged helix DNA-binding domain"/>
    <property type="match status" value="1"/>
</dbReference>
<evidence type="ECO:0000256" key="3">
    <source>
        <dbReference type="ARBA" id="ARBA00023163"/>
    </source>
</evidence>
<evidence type="ECO:0000313" key="7">
    <source>
        <dbReference type="Proteomes" id="UP000656804"/>
    </source>
</evidence>
<dbReference type="EMBL" id="JADIVZ010000001">
    <property type="protein sequence ID" value="MBF4160769.1"/>
    <property type="molecule type" value="Genomic_DNA"/>
</dbReference>
<protein>
    <submittedName>
        <fullName evidence="6">FadR family transcriptional regulator</fullName>
    </submittedName>
</protein>
<dbReference type="InterPro" id="IPR036388">
    <property type="entry name" value="WH-like_DNA-bd_sf"/>
</dbReference>
<dbReference type="SUPFAM" id="SSF48008">
    <property type="entry name" value="GntR ligand-binding domain-like"/>
    <property type="match status" value="1"/>
</dbReference>
<dbReference type="PANTHER" id="PTHR43537">
    <property type="entry name" value="TRANSCRIPTIONAL REGULATOR, GNTR FAMILY"/>
    <property type="match status" value="1"/>
</dbReference>
<dbReference type="Gene3D" id="1.20.120.530">
    <property type="entry name" value="GntR ligand-binding domain-like"/>
    <property type="match status" value="1"/>
</dbReference>
<dbReference type="SMART" id="SM00345">
    <property type="entry name" value="HTH_GNTR"/>
    <property type="match status" value="1"/>
</dbReference>
<evidence type="ECO:0000256" key="1">
    <source>
        <dbReference type="ARBA" id="ARBA00023015"/>
    </source>
</evidence>
<accession>A0A930UYK2</accession>
<feature type="compositionally biased region" description="Basic and acidic residues" evidence="4">
    <location>
        <begin position="221"/>
        <end position="232"/>
    </location>
</feature>
<dbReference type="AlphaFoldDB" id="A0A930UYK2"/>
<organism evidence="6 7">
    <name type="scientific">Nocardioides acrostichi</name>
    <dbReference type="NCBI Taxonomy" id="2784339"/>
    <lineage>
        <taxon>Bacteria</taxon>
        <taxon>Bacillati</taxon>
        <taxon>Actinomycetota</taxon>
        <taxon>Actinomycetes</taxon>
        <taxon>Propionibacteriales</taxon>
        <taxon>Nocardioidaceae</taxon>
        <taxon>Nocardioides</taxon>
    </lineage>
</organism>
<dbReference type="PROSITE" id="PS50949">
    <property type="entry name" value="HTH_GNTR"/>
    <property type="match status" value="1"/>
</dbReference>
<dbReference type="CDD" id="cd07377">
    <property type="entry name" value="WHTH_GntR"/>
    <property type="match status" value="1"/>
</dbReference>
<dbReference type="InterPro" id="IPR036390">
    <property type="entry name" value="WH_DNA-bd_sf"/>
</dbReference>
<dbReference type="InterPro" id="IPR000524">
    <property type="entry name" value="Tscrpt_reg_HTH_GntR"/>
</dbReference>
<keyword evidence="1" id="KW-0805">Transcription regulation</keyword>
<feature type="region of interest" description="Disordered" evidence="4">
    <location>
        <begin position="221"/>
        <end position="247"/>
    </location>
</feature>
<dbReference type="Pfam" id="PF00392">
    <property type="entry name" value="GntR"/>
    <property type="match status" value="1"/>
</dbReference>